<comment type="catalytic activity">
    <reaction evidence="1 14">
        <text>2 a ubiquinol + O2 = 2 a ubiquinone + 2 H2O</text>
        <dbReference type="Rhea" id="RHEA:30255"/>
        <dbReference type="Rhea" id="RHEA-COMP:9565"/>
        <dbReference type="Rhea" id="RHEA-COMP:9566"/>
        <dbReference type="ChEBI" id="CHEBI:15377"/>
        <dbReference type="ChEBI" id="CHEBI:15379"/>
        <dbReference type="ChEBI" id="CHEBI:16389"/>
        <dbReference type="ChEBI" id="CHEBI:17976"/>
        <dbReference type="EC" id="1.10.3.11"/>
    </reaction>
</comment>
<evidence type="ECO:0000256" key="8">
    <source>
        <dbReference type="ARBA" id="ARBA00022723"/>
    </source>
</evidence>
<protein>
    <recommendedName>
        <fullName evidence="14">Ubiquinol oxidase</fullName>
        <ecNumber evidence="14">1.10.3.11</ecNumber>
    </recommendedName>
</protein>
<dbReference type="EMBL" id="KK102507">
    <property type="protein sequence ID" value="KIY97586.1"/>
    <property type="molecule type" value="Genomic_DNA"/>
</dbReference>
<dbReference type="Proteomes" id="UP000054498">
    <property type="component" value="Unassembled WGS sequence"/>
</dbReference>
<evidence type="ECO:0000256" key="14">
    <source>
        <dbReference type="RuleBase" id="RU003779"/>
    </source>
</evidence>
<evidence type="ECO:0000256" key="10">
    <source>
        <dbReference type="ARBA" id="ARBA00022989"/>
    </source>
</evidence>
<dbReference type="PANTHER" id="PTHR31803:SF3">
    <property type="entry name" value="ALTERNATIVE OXIDASE"/>
    <property type="match status" value="1"/>
</dbReference>
<dbReference type="GO" id="GO:0102721">
    <property type="term" value="F:ubiquinol:oxygen oxidoreductase activity"/>
    <property type="evidence" value="ECO:0007669"/>
    <property type="project" value="UniProtKB-EC"/>
</dbReference>
<comment type="subunit">
    <text evidence="4">Homodimer; disulfide-linked.</text>
</comment>
<evidence type="ECO:0000256" key="7">
    <source>
        <dbReference type="ARBA" id="ARBA00022692"/>
    </source>
</evidence>
<keyword evidence="13 14" id="KW-0472">Membrane</keyword>
<organism evidence="16 17">
    <name type="scientific">Monoraphidium neglectum</name>
    <dbReference type="NCBI Taxonomy" id="145388"/>
    <lineage>
        <taxon>Eukaryota</taxon>
        <taxon>Viridiplantae</taxon>
        <taxon>Chlorophyta</taxon>
        <taxon>core chlorophytes</taxon>
        <taxon>Chlorophyceae</taxon>
        <taxon>CS clade</taxon>
        <taxon>Sphaeropleales</taxon>
        <taxon>Selenastraceae</taxon>
        <taxon>Monoraphidium</taxon>
    </lineage>
</organism>
<keyword evidence="7 14" id="KW-0812">Transmembrane</keyword>
<dbReference type="InterPro" id="IPR002680">
    <property type="entry name" value="AOX"/>
</dbReference>
<keyword evidence="10" id="KW-1133">Transmembrane helix</keyword>
<evidence type="ECO:0000256" key="4">
    <source>
        <dbReference type="ARBA" id="ARBA00011748"/>
    </source>
</evidence>
<comment type="cofactor">
    <cofactor evidence="14">
        <name>Fe cation</name>
        <dbReference type="ChEBI" id="CHEBI:24875"/>
    </cofactor>
    <text evidence="14">Binds 2 iron ions per subunit.</text>
</comment>
<evidence type="ECO:0000256" key="9">
    <source>
        <dbReference type="ARBA" id="ARBA00022982"/>
    </source>
</evidence>
<proteinExistence type="inferred from homology"/>
<dbReference type="GO" id="GO:0046872">
    <property type="term" value="F:metal ion binding"/>
    <property type="evidence" value="ECO:0007669"/>
    <property type="project" value="UniProtKB-UniRule"/>
</dbReference>
<dbReference type="GO" id="GO:0098803">
    <property type="term" value="C:respiratory chain complex"/>
    <property type="evidence" value="ECO:0007669"/>
    <property type="project" value="UniProtKB-UniRule"/>
</dbReference>
<sequence>MAKRFYAVAQPTTPHPKPSAVASGQGPRHPSPSGPMPTGHLGFAASGALHRLPGAIDFGTVPSDVATAVSTPMYDEAFLTSVQPTHLAPERGYQKVGFKAISMVRAVFDRVTGYNTETMTEAQWLRRMIFLETVAGVPGMVAGMLRHLKSLRRMERDNGWINTLLQEAENERMHLVRGRAHTQLAA</sequence>
<reference evidence="16 17" key="1">
    <citation type="journal article" date="2013" name="BMC Genomics">
        <title>Reconstruction of the lipid metabolism for the microalga Monoraphidium neglectum from its genome sequence reveals characteristics suitable for biofuel production.</title>
        <authorList>
            <person name="Bogen C."/>
            <person name="Al-Dilaimi A."/>
            <person name="Albersmeier A."/>
            <person name="Wichmann J."/>
            <person name="Grundmann M."/>
            <person name="Rupp O."/>
            <person name="Lauersen K.J."/>
            <person name="Blifernez-Klassen O."/>
            <person name="Kalinowski J."/>
            <person name="Goesmann A."/>
            <person name="Mussgnug J.H."/>
            <person name="Kruse O."/>
        </authorList>
    </citation>
    <scope>NUCLEOTIDE SEQUENCE [LARGE SCALE GENOMIC DNA]</scope>
    <source>
        <strain evidence="16 17">SAG 48.87</strain>
    </source>
</reference>
<dbReference type="GO" id="GO:0016020">
    <property type="term" value="C:membrane"/>
    <property type="evidence" value="ECO:0007669"/>
    <property type="project" value="UniProtKB-SubCell"/>
</dbReference>
<dbReference type="GO" id="GO:0009916">
    <property type="term" value="F:alternative oxidase activity"/>
    <property type="evidence" value="ECO:0007669"/>
    <property type="project" value="UniProtKB-UniRule"/>
</dbReference>
<comment type="similarity">
    <text evidence="3 14">Belongs to the alternative oxidase family.</text>
</comment>
<evidence type="ECO:0000313" key="17">
    <source>
        <dbReference type="Proteomes" id="UP000054498"/>
    </source>
</evidence>
<dbReference type="RefSeq" id="XP_013896606.1">
    <property type="nucleotide sequence ID" value="XM_014041152.1"/>
</dbReference>
<dbReference type="EC" id="1.10.3.11" evidence="14"/>
<evidence type="ECO:0000256" key="3">
    <source>
        <dbReference type="ARBA" id="ARBA00008388"/>
    </source>
</evidence>
<evidence type="ECO:0000256" key="5">
    <source>
        <dbReference type="ARBA" id="ARBA00022448"/>
    </source>
</evidence>
<keyword evidence="11 14" id="KW-0560">Oxidoreductase</keyword>
<dbReference type="InterPro" id="IPR038659">
    <property type="entry name" value="AOX_sf"/>
</dbReference>
<keyword evidence="17" id="KW-1185">Reference proteome</keyword>
<keyword evidence="9 14" id="KW-0249">Electron transport</keyword>
<evidence type="ECO:0000256" key="6">
    <source>
        <dbReference type="ARBA" id="ARBA00022660"/>
    </source>
</evidence>
<comment type="subcellular location">
    <subcellularLocation>
        <location evidence="2">Membrane</location>
    </subcellularLocation>
</comment>
<dbReference type="PANTHER" id="PTHR31803">
    <property type="entry name" value="ALTERNATIVE OXIDASE"/>
    <property type="match status" value="1"/>
</dbReference>
<name>A0A0D2M9A2_9CHLO</name>
<dbReference type="KEGG" id="mng:MNEG_10374"/>
<evidence type="ECO:0000256" key="1">
    <source>
        <dbReference type="ARBA" id="ARBA00001192"/>
    </source>
</evidence>
<evidence type="ECO:0000256" key="13">
    <source>
        <dbReference type="ARBA" id="ARBA00023136"/>
    </source>
</evidence>
<dbReference type="GO" id="GO:0010230">
    <property type="term" value="P:alternative respiration"/>
    <property type="evidence" value="ECO:0007669"/>
    <property type="project" value="TreeGrafter"/>
</dbReference>
<dbReference type="STRING" id="145388.A0A0D2M9A2"/>
<keyword evidence="12 14" id="KW-0408">Iron</keyword>
<evidence type="ECO:0000256" key="15">
    <source>
        <dbReference type="SAM" id="MobiDB-lite"/>
    </source>
</evidence>
<evidence type="ECO:0000313" key="16">
    <source>
        <dbReference type="EMBL" id="KIY97586.1"/>
    </source>
</evidence>
<feature type="region of interest" description="Disordered" evidence="15">
    <location>
        <begin position="1"/>
        <end position="40"/>
    </location>
</feature>
<keyword evidence="5" id="KW-0813">Transport</keyword>
<dbReference type="AlphaFoldDB" id="A0A0D2M9A2"/>
<keyword evidence="8 14" id="KW-0479">Metal-binding</keyword>
<evidence type="ECO:0000256" key="11">
    <source>
        <dbReference type="ARBA" id="ARBA00023002"/>
    </source>
</evidence>
<dbReference type="Gene3D" id="1.20.1260.140">
    <property type="entry name" value="Alternative oxidase"/>
    <property type="match status" value="1"/>
</dbReference>
<accession>A0A0D2M9A2</accession>
<dbReference type="GO" id="GO:0106292">
    <property type="term" value="F:superoxide-generating NADPH oxidase activity"/>
    <property type="evidence" value="ECO:0007669"/>
    <property type="project" value="UniProtKB-ARBA"/>
</dbReference>
<evidence type="ECO:0000256" key="12">
    <source>
        <dbReference type="ARBA" id="ARBA00023004"/>
    </source>
</evidence>
<gene>
    <name evidence="16" type="ORF">MNEG_10374</name>
</gene>
<dbReference type="GO" id="GO:0005739">
    <property type="term" value="C:mitochondrion"/>
    <property type="evidence" value="ECO:0007669"/>
    <property type="project" value="TreeGrafter"/>
</dbReference>
<dbReference type="Pfam" id="PF01786">
    <property type="entry name" value="AOX"/>
    <property type="match status" value="1"/>
</dbReference>
<dbReference type="OrthoDB" id="16906at2759"/>
<dbReference type="GeneID" id="25727530"/>
<evidence type="ECO:0000256" key="2">
    <source>
        <dbReference type="ARBA" id="ARBA00004370"/>
    </source>
</evidence>
<keyword evidence="6 14" id="KW-0679">Respiratory chain</keyword>